<dbReference type="AlphaFoldDB" id="A0A1I6TBR4"/>
<accession>A0A1I6TBR4</accession>
<organism evidence="1 2">
    <name type="scientific">Halolactibacillus miurensis</name>
    <dbReference type="NCBI Taxonomy" id="306541"/>
    <lineage>
        <taxon>Bacteria</taxon>
        <taxon>Bacillati</taxon>
        <taxon>Bacillota</taxon>
        <taxon>Bacilli</taxon>
        <taxon>Bacillales</taxon>
        <taxon>Bacillaceae</taxon>
        <taxon>Halolactibacillus</taxon>
    </lineage>
</organism>
<proteinExistence type="predicted"/>
<dbReference type="STRING" id="306541.SAMN05421668_1141"/>
<gene>
    <name evidence="1" type="ORF">SAMN05421668_1141</name>
</gene>
<name>A0A1I6TBR4_9BACI</name>
<dbReference type="Proteomes" id="UP000199139">
    <property type="component" value="Unassembled WGS sequence"/>
</dbReference>
<evidence type="ECO:0000313" key="2">
    <source>
        <dbReference type="Proteomes" id="UP000199139"/>
    </source>
</evidence>
<evidence type="ECO:0000313" key="1">
    <source>
        <dbReference type="EMBL" id="SFS86600.1"/>
    </source>
</evidence>
<dbReference type="EMBL" id="FPAI01000014">
    <property type="protein sequence ID" value="SFS86600.1"/>
    <property type="molecule type" value="Genomic_DNA"/>
</dbReference>
<reference evidence="1 2" key="1">
    <citation type="submission" date="2016-10" db="EMBL/GenBank/DDBJ databases">
        <authorList>
            <person name="de Groot N.N."/>
        </authorList>
    </citation>
    <scope>NUCLEOTIDE SEQUENCE [LARGE SCALE GENOMIC DNA]</scope>
    <source>
        <strain evidence="1 2">DSM 17074</strain>
    </source>
</reference>
<feature type="non-terminal residue" evidence="1">
    <location>
        <position position="1"/>
    </location>
</feature>
<protein>
    <submittedName>
        <fullName evidence="1">Uncharacterized protein</fullName>
    </submittedName>
</protein>
<sequence length="123" mass="14414">EKQLIKLTNKVTGVCFGSKKLARGRLTQKTYHAHPERWQKDWAAARYGKMTISGRKDAKSGNFVFHYHPETHTLSFVRTHAFYQTERFDQSKLCSWNTLFPQHALTDVEKIGLRRLESRKTYA</sequence>